<reference evidence="2 3" key="1">
    <citation type="submission" date="2014-07" db="EMBL/GenBank/DDBJ databases">
        <title>Methanogenic archaea and the global carbon cycle.</title>
        <authorList>
            <person name="Henriksen J.R."/>
            <person name="Luke J."/>
            <person name="Reinhart S."/>
            <person name="Benedict M.N."/>
            <person name="Youngblut N.D."/>
            <person name="Metcalf M.E."/>
            <person name="Whitaker R.J."/>
            <person name="Metcalf W.W."/>
        </authorList>
    </citation>
    <scope>NUCLEOTIDE SEQUENCE [LARGE SCALE GENOMIC DNA]</scope>
    <source>
        <strain evidence="2 3">227</strain>
    </source>
</reference>
<name>A0A0E3R6M7_METBA</name>
<dbReference type="RefSeq" id="WP_048121377.1">
    <property type="nucleotide sequence ID" value="NZ_CP009530.1"/>
</dbReference>
<protein>
    <submittedName>
        <fullName evidence="2">Uncharacterized protein</fullName>
    </submittedName>
</protein>
<evidence type="ECO:0000313" key="2">
    <source>
        <dbReference type="EMBL" id="AKB59205.1"/>
    </source>
</evidence>
<dbReference type="HOGENOM" id="CLU_1025304_0_0_2"/>
<feature type="transmembrane region" description="Helical" evidence="1">
    <location>
        <begin position="35"/>
        <end position="61"/>
    </location>
</feature>
<evidence type="ECO:0000313" key="3">
    <source>
        <dbReference type="Proteomes" id="UP000033079"/>
    </source>
</evidence>
<keyword evidence="1" id="KW-0812">Transmembrane</keyword>
<dbReference type="KEGG" id="mbar:MSBR2_2689"/>
<dbReference type="AlphaFoldDB" id="A0A0E3R6M7"/>
<keyword evidence="1" id="KW-0472">Membrane</keyword>
<keyword evidence="1" id="KW-1133">Transmembrane helix</keyword>
<feature type="transmembrane region" description="Helical" evidence="1">
    <location>
        <begin position="134"/>
        <end position="156"/>
    </location>
</feature>
<sequence>MAFLEGIFSFENFKQIISLFQSISIPEHYYLENWIVYYTALKILLSVAIILYGSFILLKSFIFRDTMMLNGLRAFTFQASRFFAHFSIVFLIFGAILLILGLPVPYEHELSYLVPAFLILGAVFAFSNSRDSQFLGVICFICLWLCACFFALTLVYTEGSNEINGHIFAYMDSDYKNGDPISVKVGGPDTGLSVFLSRDEPGGLKQISSLHLYSNNSSTQFNDTLLGYSQTPGDYQISLNNTTSLPSGHYRLMFENPKYKWINLSKPFKFP</sequence>
<gene>
    <name evidence="2" type="ORF">MSBR2_2689</name>
</gene>
<dbReference type="EMBL" id="CP009530">
    <property type="protein sequence ID" value="AKB59205.1"/>
    <property type="molecule type" value="Genomic_DNA"/>
</dbReference>
<dbReference type="Proteomes" id="UP000033079">
    <property type="component" value="Chromosome"/>
</dbReference>
<accession>A0A0E3R6M7</accession>
<evidence type="ECO:0000256" key="1">
    <source>
        <dbReference type="SAM" id="Phobius"/>
    </source>
</evidence>
<organism evidence="2 3">
    <name type="scientific">Methanosarcina barkeri 227</name>
    <dbReference type="NCBI Taxonomy" id="1434106"/>
    <lineage>
        <taxon>Archaea</taxon>
        <taxon>Methanobacteriati</taxon>
        <taxon>Methanobacteriota</taxon>
        <taxon>Stenosarchaea group</taxon>
        <taxon>Methanomicrobia</taxon>
        <taxon>Methanosarcinales</taxon>
        <taxon>Methanosarcinaceae</taxon>
        <taxon>Methanosarcina</taxon>
    </lineage>
</organism>
<feature type="transmembrane region" description="Helical" evidence="1">
    <location>
        <begin position="110"/>
        <end position="127"/>
    </location>
</feature>
<dbReference type="PATRIC" id="fig|1434106.5.peg.3448"/>
<dbReference type="GeneID" id="24801764"/>
<proteinExistence type="predicted"/>
<feature type="transmembrane region" description="Helical" evidence="1">
    <location>
        <begin position="82"/>
        <end position="104"/>
    </location>
</feature>